<feature type="compositionally biased region" description="Polar residues" evidence="1">
    <location>
        <begin position="373"/>
        <end position="387"/>
    </location>
</feature>
<name>A0AAD2FN50_9STRA</name>
<dbReference type="EMBL" id="CAKOGP040001715">
    <property type="protein sequence ID" value="CAJ1946845.1"/>
    <property type="molecule type" value="Genomic_DNA"/>
</dbReference>
<reference evidence="2" key="1">
    <citation type="submission" date="2023-08" db="EMBL/GenBank/DDBJ databases">
        <authorList>
            <person name="Audoor S."/>
            <person name="Bilcke G."/>
        </authorList>
    </citation>
    <scope>NUCLEOTIDE SEQUENCE</scope>
</reference>
<feature type="region of interest" description="Disordered" evidence="1">
    <location>
        <begin position="446"/>
        <end position="640"/>
    </location>
</feature>
<evidence type="ECO:0000313" key="2">
    <source>
        <dbReference type="EMBL" id="CAJ1946845.1"/>
    </source>
</evidence>
<evidence type="ECO:0000256" key="1">
    <source>
        <dbReference type="SAM" id="MobiDB-lite"/>
    </source>
</evidence>
<feature type="compositionally biased region" description="Basic and acidic residues" evidence="1">
    <location>
        <begin position="1"/>
        <end position="10"/>
    </location>
</feature>
<organism evidence="2 3">
    <name type="scientific">Cylindrotheca closterium</name>
    <dbReference type="NCBI Taxonomy" id="2856"/>
    <lineage>
        <taxon>Eukaryota</taxon>
        <taxon>Sar</taxon>
        <taxon>Stramenopiles</taxon>
        <taxon>Ochrophyta</taxon>
        <taxon>Bacillariophyta</taxon>
        <taxon>Bacillariophyceae</taxon>
        <taxon>Bacillariophycidae</taxon>
        <taxon>Bacillariales</taxon>
        <taxon>Bacillariaceae</taxon>
        <taxon>Cylindrotheca</taxon>
    </lineage>
</organism>
<proteinExistence type="predicted"/>
<feature type="region of interest" description="Disordered" evidence="1">
    <location>
        <begin position="247"/>
        <end position="269"/>
    </location>
</feature>
<accession>A0AAD2FN50</accession>
<gene>
    <name evidence="2" type="ORF">CYCCA115_LOCUS10865</name>
</gene>
<dbReference type="AlphaFoldDB" id="A0AAD2FN50"/>
<feature type="compositionally biased region" description="Polar residues" evidence="1">
    <location>
        <begin position="515"/>
        <end position="529"/>
    </location>
</feature>
<sequence length="640" mass="70898">MDPDNIDRKMMSQLGSTEQNGSITPEESSLVVPKNSDLSKSSKSDEGCKMSNHQKTSDDGLESSSTKESSSTPSPPSQERSPLHNTKPNEQPSKSNEKEEKEKGEKDSKEEKSKLRKGKWTVEEEQYTAHIIKCFNDGLLTLPEGSTLRGYLADRLNCNPMRITKKFTGACGLTRRVYHLHDRRNASPAEVERAKAELNHLEQRFRMRVEQEQSGLPLSHRDGIFHSSQVQSGISPSIPLQHHTPATYLHPWTQSPGGGRQLHTRQSSQFPFSSQVGHWMLPNPVDTLPTASIANTVIHGDTSAQFLTNLLTSYLAQVAAASMAAPSTLLPQQQQQQPQISKRLETTVPQKGCAHEEKVGTKYENLLSAHEQLSSQNPTGRLSSANQPRKGRSPENDVHSHLSPVQQLQRGYEAHLESLRKSSSTEPVFYSKVPKPDTSMVKKLALKATKDDKGTTKSQGKRSEDDEGTILLLDFMKSAQRACGDPPTDTKRRGDKTALRAAAVPEKGYSDLDPPSSTSANELRIQSSENPEREKKYRLQPVAVTDTSTMSRSETSSRTSSQPTESSSSIEDSDSKSDKTDPSSGEESEKESAGNIRYTGPPRKRLKKNSSVKEFTAQNLAEHSRMMDKRNTVEDKDIDN</sequence>
<feature type="compositionally biased region" description="Basic and acidic residues" evidence="1">
    <location>
        <begin position="95"/>
        <end position="113"/>
    </location>
</feature>
<feature type="compositionally biased region" description="Basic and acidic residues" evidence="1">
    <location>
        <begin position="622"/>
        <end position="640"/>
    </location>
</feature>
<feature type="compositionally biased region" description="Low complexity" evidence="1">
    <location>
        <begin position="62"/>
        <end position="80"/>
    </location>
</feature>
<evidence type="ECO:0000313" key="3">
    <source>
        <dbReference type="Proteomes" id="UP001295423"/>
    </source>
</evidence>
<keyword evidence="3" id="KW-1185">Reference proteome</keyword>
<feature type="compositionally biased region" description="Basic and acidic residues" evidence="1">
    <location>
        <begin position="488"/>
        <end position="498"/>
    </location>
</feature>
<dbReference type="PANTHER" id="PTHR35213:SF5">
    <property type="entry name" value="RING-TYPE DOMAIN-CONTAINING PROTEIN"/>
    <property type="match status" value="1"/>
</dbReference>
<dbReference type="Proteomes" id="UP001295423">
    <property type="component" value="Unassembled WGS sequence"/>
</dbReference>
<comment type="caution">
    <text evidence="2">The sequence shown here is derived from an EMBL/GenBank/DDBJ whole genome shotgun (WGS) entry which is preliminary data.</text>
</comment>
<feature type="region of interest" description="Disordered" evidence="1">
    <location>
        <begin position="373"/>
        <end position="407"/>
    </location>
</feature>
<protein>
    <submittedName>
        <fullName evidence="2">Uncharacterized protein</fullName>
    </submittedName>
</protein>
<dbReference type="PANTHER" id="PTHR35213">
    <property type="entry name" value="RING-TYPE DOMAIN-CONTAINING PROTEIN-RELATED"/>
    <property type="match status" value="1"/>
</dbReference>
<feature type="compositionally biased region" description="Polar residues" evidence="1">
    <location>
        <begin position="13"/>
        <end position="27"/>
    </location>
</feature>
<feature type="region of interest" description="Disordered" evidence="1">
    <location>
        <begin position="1"/>
        <end position="120"/>
    </location>
</feature>
<feature type="compositionally biased region" description="Low complexity" evidence="1">
    <location>
        <begin position="545"/>
        <end position="570"/>
    </location>
</feature>
<feature type="compositionally biased region" description="Polar residues" evidence="1">
    <location>
        <begin position="612"/>
        <end position="621"/>
    </location>
</feature>